<dbReference type="Proteomes" id="UP001187531">
    <property type="component" value="Unassembled WGS sequence"/>
</dbReference>
<dbReference type="GO" id="GO:0008083">
    <property type="term" value="F:growth factor activity"/>
    <property type="evidence" value="ECO:0007669"/>
    <property type="project" value="TreeGrafter"/>
</dbReference>
<evidence type="ECO:0000256" key="5">
    <source>
        <dbReference type="SAM" id="SignalP"/>
    </source>
</evidence>
<gene>
    <name evidence="7" type="ORF">QYM36_000299</name>
</gene>
<evidence type="ECO:0000256" key="3">
    <source>
        <dbReference type="ARBA" id="ARBA00023180"/>
    </source>
</evidence>
<dbReference type="Gene3D" id="2.10.90.10">
    <property type="entry name" value="Cystine-knot cytokines"/>
    <property type="match status" value="1"/>
</dbReference>
<dbReference type="AlphaFoldDB" id="A0AA88ICE4"/>
<dbReference type="GO" id="GO:0021556">
    <property type="term" value="P:central nervous system formation"/>
    <property type="evidence" value="ECO:0007669"/>
    <property type="project" value="TreeGrafter"/>
</dbReference>
<feature type="compositionally biased region" description="Basic and acidic residues" evidence="4">
    <location>
        <begin position="66"/>
        <end position="79"/>
    </location>
</feature>
<evidence type="ECO:0000259" key="6">
    <source>
        <dbReference type="Pfam" id="PF16077"/>
    </source>
</evidence>
<dbReference type="GO" id="GO:0005121">
    <property type="term" value="F:Toll binding"/>
    <property type="evidence" value="ECO:0007669"/>
    <property type="project" value="TreeGrafter"/>
</dbReference>
<feature type="domain" description="Spaetzle" evidence="6">
    <location>
        <begin position="176"/>
        <end position="270"/>
    </location>
</feature>
<accession>A0AA88ICE4</accession>
<protein>
    <recommendedName>
        <fullName evidence="6">Spaetzle domain-containing protein</fullName>
    </recommendedName>
</protein>
<evidence type="ECO:0000313" key="7">
    <source>
        <dbReference type="EMBL" id="KAK2725764.1"/>
    </source>
</evidence>
<dbReference type="PANTHER" id="PTHR23199:SF12">
    <property type="entry name" value="NEUROTROPHIN 1-RELATED"/>
    <property type="match status" value="1"/>
</dbReference>
<dbReference type="EMBL" id="JAVRJZ010000002">
    <property type="protein sequence ID" value="KAK2725764.1"/>
    <property type="molecule type" value="Genomic_DNA"/>
</dbReference>
<comment type="caution">
    <text evidence="7">The sequence shown here is derived from an EMBL/GenBank/DDBJ whole genome shotgun (WGS) entry which is preliminary data.</text>
</comment>
<evidence type="ECO:0000313" key="8">
    <source>
        <dbReference type="Proteomes" id="UP001187531"/>
    </source>
</evidence>
<keyword evidence="2" id="KW-1015">Disulfide bond</keyword>
<dbReference type="GO" id="GO:0045087">
    <property type="term" value="P:innate immune response"/>
    <property type="evidence" value="ECO:0007669"/>
    <property type="project" value="TreeGrafter"/>
</dbReference>
<evidence type="ECO:0000256" key="4">
    <source>
        <dbReference type="SAM" id="MobiDB-lite"/>
    </source>
</evidence>
<evidence type="ECO:0000256" key="1">
    <source>
        <dbReference type="ARBA" id="ARBA00022729"/>
    </source>
</evidence>
<dbReference type="Pfam" id="PF16077">
    <property type="entry name" value="Spaetzle"/>
    <property type="match status" value="1"/>
</dbReference>
<keyword evidence="8" id="KW-1185">Reference proteome</keyword>
<reference evidence="7" key="1">
    <citation type="submission" date="2023-07" db="EMBL/GenBank/DDBJ databases">
        <title>Chromosome-level genome assembly of Artemia franciscana.</title>
        <authorList>
            <person name="Jo E."/>
        </authorList>
    </citation>
    <scope>NUCLEOTIDE SEQUENCE</scope>
    <source>
        <tissue evidence="7">Whole body</tissue>
    </source>
</reference>
<dbReference type="InterPro" id="IPR052444">
    <property type="entry name" value="Spz/Toll_ligand-like"/>
</dbReference>
<dbReference type="InterPro" id="IPR032104">
    <property type="entry name" value="Spaetzle"/>
</dbReference>
<dbReference type="GO" id="GO:0005615">
    <property type="term" value="C:extracellular space"/>
    <property type="evidence" value="ECO:0007669"/>
    <property type="project" value="UniProtKB-ARBA"/>
</dbReference>
<feature type="chain" id="PRO_5041689700" description="Spaetzle domain-containing protein" evidence="5">
    <location>
        <begin position="25"/>
        <end position="274"/>
    </location>
</feature>
<dbReference type="PANTHER" id="PTHR23199">
    <property type="entry name" value="NEUROTROPHIN 1-RELATED"/>
    <property type="match status" value="1"/>
</dbReference>
<keyword evidence="3" id="KW-0325">Glycoprotein</keyword>
<organism evidence="7 8">
    <name type="scientific">Artemia franciscana</name>
    <name type="common">Brine shrimp</name>
    <name type="synonym">Artemia sanfranciscana</name>
    <dbReference type="NCBI Taxonomy" id="6661"/>
    <lineage>
        <taxon>Eukaryota</taxon>
        <taxon>Metazoa</taxon>
        <taxon>Ecdysozoa</taxon>
        <taxon>Arthropoda</taxon>
        <taxon>Crustacea</taxon>
        <taxon>Branchiopoda</taxon>
        <taxon>Anostraca</taxon>
        <taxon>Artemiidae</taxon>
        <taxon>Artemia</taxon>
    </lineage>
</organism>
<evidence type="ECO:0000256" key="2">
    <source>
        <dbReference type="ARBA" id="ARBA00023157"/>
    </source>
</evidence>
<name>A0AA88ICE4_ARTSF</name>
<feature type="region of interest" description="Disordered" evidence="4">
    <location>
        <begin position="52"/>
        <end position="79"/>
    </location>
</feature>
<proteinExistence type="predicted"/>
<sequence>MMRVWLIEISVFLFLLHCTVVIFAEANFGKYEGYKLHPYERHYNASVPDYIPRTTPNPIDEPEPVAEPHHKPGKHDKYAQKPYEKPAYCDSRTPPICAKDAPFGYCSIDEEYPFELLNKLLGESIFLARQYSDLKDQSAQDLVNEVSKKQEESFDYSFYTGAFTFDTTHWIGPEGYICPSDVAYERPLRAVNANGEWRVIVNDPSHCTQTQRVEICRNPEGACRLLAPCYKSRCIQKFASHRILSFDPCHPEKGLFIDSFRLPSACSCHIPSLH</sequence>
<dbReference type="FunFam" id="2.10.90.10:FF:000035">
    <property type="entry name" value="Spz1"/>
    <property type="match status" value="1"/>
</dbReference>
<dbReference type="SUPFAM" id="SSF57501">
    <property type="entry name" value="Cystine-knot cytokines"/>
    <property type="match status" value="1"/>
</dbReference>
<keyword evidence="1 5" id="KW-0732">Signal</keyword>
<dbReference type="InterPro" id="IPR029034">
    <property type="entry name" value="Cystine-knot_cytokine"/>
</dbReference>
<feature type="signal peptide" evidence="5">
    <location>
        <begin position="1"/>
        <end position="24"/>
    </location>
</feature>